<dbReference type="HAMAP" id="MF_00226_B">
    <property type="entry name" value="CinA_B"/>
    <property type="match status" value="1"/>
</dbReference>
<dbReference type="PANTHER" id="PTHR13939">
    <property type="entry name" value="NICOTINAMIDE-NUCLEOTIDE AMIDOHYDROLASE PNCC"/>
    <property type="match status" value="1"/>
</dbReference>
<dbReference type="SUPFAM" id="SSF142433">
    <property type="entry name" value="CinA-like"/>
    <property type="match status" value="1"/>
</dbReference>
<dbReference type="NCBIfam" id="TIGR00200">
    <property type="entry name" value="cinA_nterm"/>
    <property type="match status" value="1"/>
</dbReference>
<dbReference type="PANTHER" id="PTHR13939:SF0">
    <property type="entry name" value="NMN AMIDOHYDROLASE-LIKE PROTEIN YFAY"/>
    <property type="match status" value="1"/>
</dbReference>
<proteinExistence type="inferred from homology"/>
<evidence type="ECO:0000259" key="2">
    <source>
        <dbReference type="SMART" id="SM00852"/>
    </source>
</evidence>
<protein>
    <recommendedName>
        <fullName evidence="1">CinA-like protein</fullName>
    </recommendedName>
</protein>
<dbReference type="InterPro" id="IPR036425">
    <property type="entry name" value="MoaB/Mog-like_dom_sf"/>
</dbReference>
<dbReference type="RefSeq" id="WP_273264956.1">
    <property type="nucleotide sequence ID" value="NZ_JAAZVV010000009.1"/>
</dbReference>
<dbReference type="Pfam" id="PF00994">
    <property type="entry name" value="MoCF_biosynth"/>
    <property type="match status" value="1"/>
</dbReference>
<dbReference type="SUPFAM" id="SSF53218">
    <property type="entry name" value="Molybdenum cofactor biosynthesis proteins"/>
    <property type="match status" value="1"/>
</dbReference>
<feature type="domain" description="MoaB/Mog" evidence="2">
    <location>
        <begin position="6"/>
        <end position="173"/>
    </location>
</feature>
<dbReference type="InterPro" id="IPR036653">
    <property type="entry name" value="CinA-like_C"/>
</dbReference>
<dbReference type="Gene3D" id="3.40.980.10">
    <property type="entry name" value="MoaB/Mog-like domain"/>
    <property type="match status" value="1"/>
</dbReference>
<dbReference type="Proteomes" id="UP000262325">
    <property type="component" value="Unassembled WGS sequence"/>
</dbReference>
<dbReference type="CDD" id="cd00885">
    <property type="entry name" value="cinA"/>
    <property type="match status" value="1"/>
</dbReference>
<gene>
    <name evidence="3" type="ORF">DHM44_04755</name>
</gene>
<evidence type="ECO:0000256" key="1">
    <source>
        <dbReference type="HAMAP-Rule" id="MF_00226"/>
    </source>
</evidence>
<organism evidence="3 4">
    <name type="scientific">Flexistipes sinusarabici</name>
    <dbReference type="NCBI Taxonomy" id="2352"/>
    <lineage>
        <taxon>Bacteria</taxon>
        <taxon>Pseudomonadati</taxon>
        <taxon>Deferribacterota</taxon>
        <taxon>Deferribacteres</taxon>
        <taxon>Deferribacterales</taxon>
        <taxon>Flexistipitaceae</taxon>
        <taxon>Flexistipes</taxon>
    </lineage>
</organism>
<accession>A0A3D5QBD4</accession>
<sequence length="408" mass="44496">MKVKAAILAIGNEILEGSIVDSNSSFLASNISRLGVTVTSVQAVPDDFNEIVKAFDYYMETSDFVLTTGGLGPTFDDLTAEAAAQVTGVKTVFNEEVFAHIRKKLTSRNVAIKESHKRQAMLPEGCEIYNNPVGTAYGFSIKKHGAYLFAMPGIPYEMEAIFRMHIFPFLKEMFKLNEYFSSEMVFSGIPESDVDDAMNEIGIPSDVKCIINVSKGDIIVRLRSWKNDSLQQFSNLLRKKLDRNFVGYGRSGVETRLFSALKERGLTLATAESCTGGLIAKKMTDISGSSDVFLGSIVSYCNNIKEKLLGIKKSVLENHGAVSSETAEAMAENIRNISGADVGIGVTGIAGPSGGSPEKPVGTVYIAVTIKDKVKVEHFVFTGDRETVRERSAKRAIIIAEREVLAIR</sequence>
<dbReference type="PIRSF" id="PIRSF006728">
    <property type="entry name" value="CinA"/>
    <property type="match status" value="1"/>
</dbReference>
<dbReference type="EMBL" id="DPPF01000094">
    <property type="protein sequence ID" value="HCW92974.1"/>
    <property type="molecule type" value="Genomic_DNA"/>
</dbReference>
<dbReference type="Gene3D" id="3.90.950.20">
    <property type="entry name" value="CinA-like"/>
    <property type="match status" value="1"/>
</dbReference>
<dbReference type="SMART" id="SM00852">
    <property type="entry name" value="MoCF_biosynth"/>
    <property type="match status" value="1"/>
</dbReference>
<dbReference type="AlphaFoldDB" id="A0A3D5QBD4"/>
<dbReference type="InterPro" id="IPR008136">
    <property type="entry name" value="CinA_C"/>
</dbReference>
<name>A0A3D5QBD4_FLESI</name>
<reference evidence="3 4" key="1">
    <citation type="journal article" date="2018" name="Nat. Biotechnol.">
        <title>A standardized bacterial taxonomy based on genome phylogeny substantially revises the tree of life.</title>
        <authorList>
            <person name="Parks D.H."/>
            <person name="Chuvochina M."/>
            <person name="Waite D.W."/>
            <person name="Rinke C."/>
            <person name="Skarshewski A."/>
            <person name="Chaumeil P.A."/>
            <person name="Hugenholtz P."/>
        </authorList>
    </citation>
    <scope>NUCLEOTIDE SEQUENCE [LARGE SCALE GENOMIC DNA]</scope>
    <source>
        <strain evidence="3">UBA8672</strain>
    </source>
</reference>
<dbReference type="NCBIfam" id="TIGR00199">
    <property type="entry name" value="PncC_domain"/>
    <property type="match status" value="1"/>
</dbReference>
<dbReference type="Pfam" id="PF02464">
    <property type="entry name" value="CinA"/>
    <property type="match status" value="1"/>
</dbReference>
<dbReference type="InterPro" id="IPR001453">
    <property type="entry name" value="MoaB/Mog_dom"/>
</dbReference>
<comment type="caution">
    <text evidence="3">The sequence shown here is derived from an EMBL/GenBank/DDBJ whole genome shotgun (WGS) entry which is preliminary data.</text>
</comment>
<dbReference type="InterPro" id="IPR008135">
    <property type="entry name" value="Competence-induced_CinA"/>
</dbReference>
<evidence type="ECO:0000313" key="3">
    <source>
        <dbReference type="EMBL" id="HCW92974.1"/>
    </source>
</evidence>
<evidence type="ECO:0000313" key="4">
    <source>
        <dbReference type="Proteomes" id="UP000262325"/>
    </source>
</evidence>
<dbReference type="NCBIfam" id="TIGR00177">
    <property type="entry name" value="molyb_syn"/>
    <property type="match status" value="1"/>
</dbReference>
<dbReference type="InterPro" id="IPR050101">
    <property type="entry name" value="CinA"/>
</dbReference>
<comment type="similarity">
    <text evidence="1">Belongs to the CinA family.</text>
</comment>